<dbReference type="EMBL" id="ML002897">
    <property type="protein sequence ID" value="RKP35332.1"/>
    <property type="molecule type" value="Genomic_DNA"/>
</dbReference>
<dbReference type="PANTHER" id="PTHR40460">
    <property type="entry name" value="CHROMOSOME 1, WHOLE GENOME SHOTGUN SEQUENCE"/>
    <property type="match status" value="1"/>
</dbReference>
<keyword evidence="2" id="KW-1185">Reference proteome</keyword>
<dbReference type="SUPFAM" id="SSF69047">
    <property type="entry name" value="Hypothetical protein YjbJ"/>
    <property type="match status" value="2"/>
</dbReference>
<dbReference type="PANTHER" id="PTHR40460:SF1">
    <property type="entry name" value="CSBD-LIKE DOMAIN-CONTAINING PROTEIN"/>
    <property type="match status" value="1"/>
</dbReference>
<proteinExistence type="predicted"/>
<protein>
    <submittedName>
        <fullName evidence="1">Uncharacterized protein</fullName>
    </submittedName>
</protein>
<name>A0A4P9ZRQ4_9FUNG</name>
<dbReference type="AlphaFoldDB" id="A0A4P9ZRQ4"/>
<evidence type="ECO:0000313" key="1">
    <source>
        <dbReference type="EMBL" id="RKP35332.1"/>
    </source>
</evidence>
<gene>
    <name evidence="1" type="ORF">BJ085DRAFT_3779</name>
</gene>
<accession>A0A4P9ZRQ4</accession>
<organism evidence="1 2">
    <name type="scientific">Dimargaris cristalligena</name>
    <dbReference type="NCBI Taxonomy" id="215637"/>
    <lineage>
        <taxon>Eukaryota</taxon>
        <taxon>Fungi</taxon>
        <taxon>Fungi incertae sedis</taxon>
        <taxon>Zoopagomycota</taxon>
        <taxon>Kickxellomycotina</taxon>
        <taxon>Dimargaritomycetes</taxon>
        <taxon>Dimargaritales</taxon>
        <taxon>Dimargaritaceae</taxon>
        <taxon>Dimargaris</taxon>
    </lineage>
</organism>
<dbReference type="Proteomes" id="UP000268162">
    <property type="component" value="Unassembled WGS sequence"/>
</dbReference>
<dbReference type="STRING" id="215637.A0A4P9ZRQ4"/>
<dbReference type="Gene3D" id="1.10.1470.10">
    <property type="entry name" value="YjbJ"/>
    <property type="match status" value="1"/>
</dbReference>
<reference evidence="2" key="1">
    <citation type="journal article" date="2018" name="Nat. Microbiol.">
        <title>Leveraging single-cell genomics to expand the fungal tree of life.</title>
        <authorList>
            <person name="Ahrendt S.R."/>
            <person name="Quandt C.A."/>
            <person name="Ciobanu D."/>
            <person name="Clum A."/>
            <person name="Salamov A."/>
            <person name="Andreopoulos B."/>
            <person name="Cheng J.F."/>
            <person name="Woyke T."/>
            <person name="Pelin A."/>
            <person name="Henrissat B."/>
            <person name="Reynolds N.K."/>
            <person name="Benny G.L."/>
            <person name="Smith M.E."/>
            <person name="James T.Y."/>
            <person name="Grigoriev I.V."/>
        </authorList>
    </citation>
    <scope>NUCLEOTIDE SEQUENCE [LARGE SCALE GENOMIC DNA]</scope>
    <source>
        <strain evidence="2">RSA 468</strain>
    </source>
</reference>
<feature type="non-terminal residue" evidence="1">
    <location>
        <position position="96"/>
    </location>
</feature>
<evidence type="ECO:0000313" key="2">
    <source>
        <dbReference type="Proteomes" id="UP000268162"/>
    </source>
</evidence>
<dbReference type="InterPro" id="IPR036629">
    <property type="entry name" value="YjbJ_sf"/>
</dbReference>
<feature type="non-terminal residue" evidence="1">
    <location>
        <position position="1"/>
    </location>
</feature>
<sequence>SGPSQLSGNVKCATGTVKETVGHAVGNPKLAQAGSRQRAEGNVEYEAAKAQAVAEGMVDKTKGVANEYAGKLTGDNVRELSGKADRAQGEAKVQMN</sequence>